<dbReference type="EMBL" id="CH408030">
    <property type="protein sequence ID" value="EAQ90347.1"/>
    <property type="molecule type" value="Genomic_DNA"/>
</dbReference>
<evidence type="ECO:0000313" key="3">
    <source>
        <dbReference type="Proteomes" id="UP000001056"/>
    </source>
</evidence>
<name>Q2HBX2_CHAGB</name>
<organism evidence="2 3">
    <name type="scientific">Chaetomium globosum (strain ATCC 6205 / CBS 148.51 / DSM 1962 / NBRC 6347 / NRRL 1970)</name>
    <name type="common">Soil fungus</name>
    <dbReference type="NCBI Taxonomy" id="306901"/>
    <lineage>
        <taxon>Eukaryota</taxon>
        <taxon>Fungi</taxon>
        <taxon>Dikarya</taxon>
        <taxon>Ascomycota</taxon>
        <taxon>Pezizomycotina</taxon>
        <taxon>Sordariomycetes</taxon>
        <taxon>Sordariomycetidae</taxon>
        <taxon>Sordariales</taxon>
        <taxon>Chaetomiaceae</taxon>
        <taxon>Chaetomium</taxon>
    </lineage>
</organism>
<dbReference type="Proteomes" id="UP000001056">
    <property type="component" value="Unassembled WGS sequence"/>
</dbReference>
<gene>
    <name evidence="2" type="ORF">CHGG_02282</name>
</gene>
<dbReference type="RefSeq" id="XP_001228798.1">
    <property type="nucleotide sequence ID" value="XM_001228797.1"/>
</dbReference>
<feature type="region of interest" description="Disordered" evidence="1">
    <location>
        <begin position="142"/>
        <end position="167"/>
    </location>
</feature>
<keyword evidence="3" id="KW-1185">Reference proteome</keyword>
<protein>
    <submittedName>
        <fullName evidence="2">Uncharacterized protein</fullName>
    </submittedName>
</protein>
<dbReference type="InParanoid" id="Q2HBX2"/>
<evidence type="ECO:0000256" key="1">
    <source>
        <dbReference type="SAM" id="MobiDB-lite"/>
    </source>
</evidence>
<dbReference type="HOGENOM" id="CLU_1594324_0_0_1"/>
<accession>Q2HBX2</accession>
<sequence>MEKFRSQNGRATHGMMRSTSRRAVACAACSQGITRCAIIHQHPSNPAAATSHSAKAARLSISAVVREPDAAQTVNPRTPTQIDSFLSIERPMRDWNSGMRGLFPDRTFQRTPETGVVTRLDPSPWSFRQFYLLGDLAPAQQKLERRLPPRPSASAAEPLIRESSVRR</sequence>
<proteinExistence type="predicted"/>
<evidence type="ECO:0000313" key="2">
    <source>
        <dbReference type="EMBL" id="EAQ90347.1"/>
    </source>
</evidence>
<reference evidence="3" key="1">
    <citation type="journal article" date="2015" name="Genome Announc.">
        <title>Draft genome sequence of the cellulolytic fungus Chaetomium globosum.</title>
        <authorList>
            <person name="Cuomo C.A."/>
            <person name="Untereiner W.A."/>
            <person name="Ma L.-J."/>
            <person name="Grabherr M."/>
            <person name="Birren B.W."/>
        </authorList>
    </citation>
    <scope>NUCLEOTIDE SEQUENCE [LARGE SCALE GENOMIC DNA]</scope>
    <source>
        <strain evidence="3">ATCC 6205 / CBS 148.51 / DSM 1962 / NBRC 6347 / NRRL 1970</strain>
    </source>
</reference>
<dbReference type="VEuPathDB" id="FungiDB:CHGG_02282"/>
<dbReference type="GeneID" id="4388597"/>
<dbReference type="AlphaFoldDB" id="Q2HBX2"/>